<comment type="caution">
    <text evidence="1">The sequence shown here is derived from an EMBL/GenBank/DDBJ whole genome shotgun (WGS) entry which is preliminary data.</text>
</comment>
<name>A0A8S1YLA0_PAROT</name>
<dbReference type="Proteomes" id="UP000683925">
    <property type="component" value="Unassembled WGS sequence"/>
</dbReference>
<accession>A0A8S1YLA0</accession>
<dbReference type="OMA" id="GSCFDIC"/>
<reference evidence="1" key="1">
    <citation type="submission" date="2021-01" db="EMBL/GenBank/DDBJ databases">
        <authorList>
            <consortium name="Genoscope - CEA"/>
            <person name="William W."/>
        </authorList>
    </citation>
    <scope>NUCLEOTIDE SEQUENCE</scope>
</reference>
<dbReference type="EMBL" id="CAJJDP010000250">
    <property type="protein sequence ID" value="CAD8215406.1"/>
    <property type="molecule type" value="Genomic_DNA"/>
</dbReference>
<protein>
    <submittedName>
        <fullName evidence="1">Uncharacterized protein</fullName>
    </submittedName>
</protein>
<keyword evidence="2" id="KW-1185">Reference proteome</keyword>
<evidence type="ECO:0000313" key="2">
    <source>
        <dbReference type="Proteomes" id="UP000683925"/>
    </source>
</evidence>
<evidence type="ECO:0000313" key="1">
    <source>
        <dbReference type="EMBL" id="CAD8215406.1"/>
    </source>
</evidence>
<dbReference type="AlphaFoldDB" id="A0A8S1YLA0"/>
<gene>
    <name evidence="1" type="ORF">POCTA_138.1.T2460001</name>
</gene>
<sequence length="104" mass="12288">MHVYQLNNISKQFVKSKDINVNESDSDFGELFPQQFLKQKQLLVSKHGNSINLIRKTEVDQFIVEQSIQFDSYYIFGQMSDDGEYLITWDSQSNQIKIRKYAEQ</sequence>
<dbReference type="OrthoDB" id="431715at2759"/>
<organism evidence="1 2">
    <name type="scientific">Paramecium octaurelia</name>
    <dbReference type="NCBI Taxonomy" id="43137"/>
    <lineage>
        <taxon>Eukaryota</taxon>
        <taxon>Sar</taxon>
        <taxon>Alveolata</taxon>
        <taxon>Ciliophora</taxon>
        <taxon>Intramacronucleata</taxon>
        <taxon>Oligohymenophorea</taxon>
        <taxon>Peniculida</taxon>
        <taxon>Parameciidae</taxon>
        <taxon>Paramecium</taxon>
    </lineage>
</organism>
<proteinExistence type="predicted"/>